<evidence type="ECO:0000259" key="3">
    <source>
        <dbReference type="PROSITE" id="PS51371"/>
    </source>
</evidence>
<dbReference type="SUPFAM" id="SSF54631">
    <property type="entry name" value="CBS-domain pair"/>
    <property type="match status" value="1"/>
</dbReference>
<evidence type="ECO:0000313" key="4">
    <source>
        <dbReference type="EMBL" id="KAJ6682001.1"/>
    </source>
</evidence>
<dbReference type="Pfam" id="PF00571">
    <property type="entry name" value="CBS"/>
    <property type="match status" value="1"/>
</dbReference>
<dbReference type="PANTHER" id="PTHR48108">
    <property type="entry name" value="CBS DOMAIN-CONTAINING PROTEIN CBSX2, CHLOROPLASTIC"/>
    <property type="match status" value="1"/>
</dbReference>
<dbReference type="Gene3D" id="3.10.580.10">
    <property type="entry name" value="CBS-domain"/>
    <property type="match status" value="1"/>
</dbReference>
<name>A0A9Q0P5I3_9ROSI</name>
<dbReference type="EMBL" id="JAPFFM010000020">
    <property type="protein sequence ID" value="KAJ6682001.1"/>
    <property type="molecule type" value="Genomic_DNA"/>
</dbReference>
<dbReference type="InterPro" id="IPR051462">
    <property type="entry name" value="CBS_domain-containing"/>
</dbReference>
<evidence type="ECO:0000256" key="1">
    <source>
        <dbReference type="ARBA" id="ARBA00022737"/>
    </source>
</evidence>
<gene>
    <name evidence="4" type="ORF">OIU74_020283</name>
</gene>
<keyword evidence="5" id="KW-1185">Reference proteome</keyword>
<keyword evidence="2" id="KW-0129">CBS domain</keyword>
<dbReference type="PANTHER" id="PTHR48108:SF6">
    <property type="entry name" value="CBS DOMAIN-CONTAINING PROTEIN CBSX1, CHLOROPLASTIC"/>
    <property type="match status" value="1"/>
</dbReference>
<dbReference type="InterPro" id="IPR046342">
    <property type="entry name" value="CBS_dom_sf"/>
</dbReference>
<reference evidence="4" key="1">
    <citation type="submission" date="2022-11" db="EMBL/GenBank/DDBJ databases">
        <authorList>
            <person name="Hyden B.L."/>
            <person name="Feng K."/>
            <person name="Yates T."/>
            <person name="Jawdy S."/>
            <person name="Smart L.B."/>
            <person name="Muchero W."/>
        </authorList>
    </citation>
    <scope>NUCLEOTIDE SEQUENCE</scope>
    <source>
        <tissue evidence="4">Shoot tip</tissue>
    </source>
</reference>
<dbReference type="PROSITE" id="PS51371">
    <property type="entry name" value="CBS"/>
    <property type="match status" value="1"/>
</dbReference>
<sequence length="216" mass="24026">MDASMLHSDSLSLTRLRATTITASAVSLTHQMPCLLFSTPGRKLVSLSSINWPRRSPYFIEATSSGTLMANSPKSGVYTVGDFMTRKEDLHVVKPTTTVNEALETLVDRRITGFPVIDDDWKLVGLVSDYDLLALDSISGGGRTETNMFPEVDSTWKVCENFLLFSNPDVLTFNANTCMFYHPPFDICFPIIVCMEIHKPTTLQYDIQKGNVFGVV</sequence>
<dbReference type="AlphaFoldDB" id="A0A9Q0P5I3"/>
<dbReference type="Proteomes" id="UP001151752">
    <property type="component" value="Chromosome 5"/>
</dbReference>
<evidence type="ECO:0000256" key="2">
    <source>
        <dbReference type="PROSITE-ProRule" id="PRU00703"/>
    </source>
</evidence>
<accession>A0A9Q0P5I3</accession>
<reference evidence="4" key="2">
    <citation type="journal article" date="2023" name="Int. J. Mol. Sci.">
        <title>De Novo Assembly and Annotation of 11 Diverse Shrub Willow (Salix) Genomes Reveals Novel Gene Organization in Sex-Linked Regions.</title>
        <authorList>
            <person name="Hyden B."/>
            <person name="Feng K."/>
            <person name="Yates T.B."/>
            <person name="Jawdy S."/>
            <person name="Cereghino C."/>
            <person name="Smart L.B."/>
            <person name="Muchero W."/>
        </authorList>
    </citation>
    <scope>NUCLEOTIDE SEQUENCE</scope>
    <source>
        <tissue evidence="4">Shoot tip</tissue>
    </source>
</reference>
<proteinExistence type="predicted"/>
<feature type="domain" description="CBS" evidence="3">
    <location>
        <begin position="84"/>
        <end position="145"/>
    </location>
</feature>
<evidence type="ECO:0000313" key="5">
    <source>
        <dbReference type="Proteomes" id="UP001151752"/>
    </source>
</evidence>
<keyword evidence="1" id="KW-0677">Repeat</keyword>
<dbReference type="SMART" id="SM00116">
    <property type="entry name" value="CBS"/>
    <property type="match status" value="1"/>
</dbReference>
<dbReference type="InterPro" id="IPR000644">
    <property type="entry name" value="CBS_dom"/>
</dbReference>
<comment type="caution">
    <text evidence="4">The sequence shown here is derived from an EMBL/GenBank/DDBJ whole genome shotgun (WGS) entry which is preliminary data.</text>
</comment>
<organism evidence="4 5">
    <name type="scientific">Salix koriyanagi</name>
    <dbReference type="NCBI Taxonomy" id="2511006"/>
    <lineage>
        <taxon>Eukaryota</taxon>
        <taxon>Viridiplantae</taxon>
        <taxon>Streptophyta</taxon>
        <taxon>Embryophyta</taxon>
        <taxon>Tracheophyta</taxon>
        <taxon>Spermatophyta</taxon>
        <taxon>Magnoliopsida</taxon>
        <taxon>eudicotyledons</taxon>
        <taxon>Gunneridae</taxon>
        <taxon>Pentapetalae</taxon>
        <taxon>rosids</taxon>
        <taxon>fabids</taxon>
        <taxon>Malpighiales</taxon>
        <taxon>Salicaceae</taxon>
        <taxon>Saliceae</taxon>
        <taxon>Salix</taxon>
    </lineage>
</organism>
<protein>
    <submittedName>
        <fullName evidence="4">CBS DOMAIN-CONTAINING PROTEIN CBSX2 CHLOROPLASTIC</fullName>
    </submittedName>
</protein>